<protein>
    <submittedName>
        <fullName evidence="1">Uncharacterized protein</fullName>
    </submittedName>
</protein>
<dbReference type="RefSeq" id="WP_269308990.1">
    <property type="nucleotide sequence ID" value="NZ_CP098242.1"/>
</dbReference>
<organism evidence="1 2">
    <name type="scientific">Oxalobacter vibrioformis</name>
    <dbReference type="NCBI Taxonomy" id="933080"/>
    <lineage>
        <taxon>Bacteria</taxon>
        <taxon>Pseudomonadati</taxon>
        <taxon>Pseudomonadota</taxon>
        <taxon>Betaproteobacteria</taxon>
        <taxon>Burkholderiales</taxon>
        <taxon>Oxalobacteraceae</taxon>
        <taxon>Oxalobacter</taxon>
    </lineage>
</organism>
<accession>A0A9E9P2K2</accession>
<dbReference type="EMBL" id="CP098242">
    <property type="protein sequence ID" value="WAW09987.1"/>
    <property type="molecule type" value="Genomic_DNA"/>
</dbReference>
<evidence type="ECO:0000313" key="1">
    <source>
        <dbReference type="EMBL" id="WAW09987.1"/>
    </source>
</evidence>
<name>A0A9E9P2K2_9BURK</name>
<keyword evidence="2" id="KW-1185">Reference proteome</keyword>
<dbReference type="KEGG" id="ovb:NB640_12325"/>
<proteinExistence type="predicted"/>
<gene>
    <name evidence="1" type="ORF">NB640_12325</name>
</gene>
<reference evidence="1" key="1">
    <citation type="journal article" date="2022" name="Front. Microbiol.">
        <title>New perspectives on an old grouping: The genomic and phenotypic variability of Oxalobacter formigenes and the implications for calcium oxalate stone prevention.</title>
        <authorList>
            <person name="Chmiel J.A."/>
            <person name="Carr C."/>
            <person name="Stuivenberg G.A."/>
            <person name="Venema R."/>
            <person name="Chanyi R.M."/>
            <person name="Al K.F."/>
            <person name="Giguere D."/>
            <person name="Say H."/>
            <person name="Akouris P.P."/>
            <person name="Dominguez Romero S.A."/>
            <person name="Kwong A."/>
            <person name="Tai V."/>
            <person name="Koval S.F."/>
            <person name="Razvi H."/>
            <person name="Bjazevic J."/>
            <person name="Burton J.P."/>
        </authorList>
    </citation>
    <scope>NUCLEOTIDE SEQUENCE</scope>
    <source>
        <strain evidence="1">WoOx3</strain>
    </source>
</reference>
<dbReference type="AlphaFoldDB" id="A0A9E9P2K2"/>
<dbReference type="Proteomes" id="UP001156215">
    <property type="component" value="Chromosome"/>
</dbReference>
<evidence type="ECO:0000313" key="2">
    <source>
        <dbReference type="Proteomes" id="UP001156215"/>
    </source>
</evidence>
<sequence>METEDRMVVIPLSVLRDIREVLDGEEPIYSTVEVEEKAAELAAFLSERYLYDRISRRVSPMLIALEKKWLASLRKEMNNTGFKNKEKT</sequence>